<dbReference type="STRING" id="447422.SAMN05660903_01112"/>
<accession>A0A2N0TSL7</accession>
<proteinExistence type="predicted"/>
<dbReference type="EMBL" id="LKTS01000034">
    <property type="protein sequence ID" value="PKD17739.1"/>
    <property type="molecule type" value="Genomic_DNA"/>
</dbReference>
<organism evidence="1 2">
    <name type="scientific">Salegentibacter salinarum</name>
    <dbReference type="NCBI Taxonomy" id="447422"/>
    <lineage>
        <taxon>Bacteria</taxon>
        <taxon>Pseudomonadati</taxon>
        <taxon>Bacteroidota</taxon>
        <taxon>Flavobacteriia</taxon>
        <taxon>Flavobacteriales</taxon>
        <taxon>Flavobacteriaceae</taxon>
        <taxon>Salegentibacter</taxon>
    </lineage>
</organism>
<sequence length="97" mass="10724">MKYLKVILPMLAIIFAIGLTFASVNSEPKPDVQTTDFIYLGNDNWQSIPEQECQGTEENCRVQIGAGGPVYDVYDEMDLGTVKLSPADQEPTVINLD</sequence>
<dbReference type="InterPro" id="IPR045391">
    <property type="entry name" value="DUF6520"/>
</dbReference>
<comment type="caution">
    <text evidence="1">The sequence shown here is derived from an EMBL/GenBank/DDBJ whole genome shotgun (WGS) entry which is preliminary data.</text>
</comment>
<keyword evidence="2" id="KW-1185">Reference proteome</keyword>
<dbReference type="OrthoDB" id="1450052at2"/>
<evidence type="ECO:0000313" key="2">
    <source>
        <dbReference type="Proteomes" id="UP000232673"/>
    </source>
</evidence>
<name>A0A2N0TSL7_9FLAO</name>
<protein>
    <submittedName>
        <fullName evidence="1">Uncharacterized protein</fullName>
    </submittedName>
</protein>
<dbReference type="Proteomes" id="UP000232673">
    <property type="component" value="Unassembled WGS sequence"/>
</dbReference>
<reference evidence="1 2" key="1">
    <citation type="submission" date="2015-10" db="EMBL/GenBank/DDBJ databases">
        <title>Draft genome sequence of Salegentibacter salinarum KCTC 12975.</title>
        <authorList>
            <person name="Lin W."/>
            <person name="Zheng Q."/>
        </authorList>
    </citation>
    <scope>NUCLEOTIDE SEQUENCE [LARGE SCALE GENOMIC DNA]</scope>
    <source>
        <strain evidence="1 2">KCTC 12975</strain>
    </source>
</reference>
<gene>
    <name evidence="1" type="ORF">APR41_05430</name>
</gene>
<dbReference type="AlphaFoldDB" id="A0A2N0TSL7"/>
<evidence type="ECO:0000313" key="1">
    <source>
        <dbReference type="EMBL" id="PKD17739.1"/>
    </source>
</evidence>
<dbReference type="Pfam" id="PF20130">
    <property type="entry name" value="DUF6520"/>
    <property type="match status" value="1"/>
</dbReference>